<sequence>MQPYTYRTATIADIEKLRVLGLNSFGQFQNQLTADNWKKLETILDSENTYLDLLGKSTCFICEDGNEIVGMAYYIPSGNPTAIFQEDWCYLRMVGVRTEYDGKGIGRHLILLCLGHAKKTGEKTVALHTSEFMDAARHIYERMGFYRLKEIEPRFEKKYWLYLFEL</sequence>
<dbReference type="SUPFAM" id="SSF55729">
    <property type="entry name" value="Acyl-CoA N-acyltransferases (Nat)"/>
    <property type="match status" value="1"/>
</dbReference>
<dbReference type="Proteomes" id="UP000293162">
    <property type="component" value="Unassembled WGS sequence"/>
</dbReference>
<dbReference type="PANTHER" id="PTHR13947:SF37">
    <property type="entry name" value="LD18367P"/>
    <property type="match status" value="1"/>
</dbReference>
<evidence type="ECO:0000313" key="4">
    <source>
        <dbReference type="Proteomes" id="UP000293162"/>
    </source>
</evidence>
<feature type="domain" description="N-acetyltransferase" evidence="2">
    <location>
        <begin position="4"/>
        <end position="162"/>
    </location>
</feature>
<dbReference type="RefSeq" id="WP_130020302.1">
    <property type="nucleotide sequence ID" value="NZ_SEWF01000008.1"/>
</dbReference>
<evidence type="ECO:0000313" key="3">
    <source>
        <dbReference type="EMBL" id="RYU96321.1"/>
    </source>
</evidence>
<evidence type="ECO:0000256" key="1">
    <source>
        <dbReference type="ARBA" id="ARBA00022679"/>
    </source>
</evidence>
<name>A0A4Q5M231_9BACT</name>
<protein>
    <submittedName>
        <fullName evidence="3">GNAT family N-acetyltransferase</fullName>
    </submittedName>
</protein>
<dbReference type="CDD" id="cd04301">
    <property type="entry name" value="NAT_SF"/>
    <property type="match status" value="1"/>
</dbReference>
<evidence type="ECO:0000259" key="2">
    <source>
        <dbReference type="PROSITE" id="PS51186"/>
    </source>
</evidence>
<dbReference type="Pfam" id="PF00583">
    <property type="entry name" value="Acetyltransf_1"/>
    <property type="match status" value="1"/>
</dbReference>
<organism evidence="3 4">
    <name type="scientific">Emticicia agri</name>
    <dbReference type="NCBI Taxonomy" id="2492393"/>
    <lineage>
        <taxon>Bacteria</taxon>
        <taxon>Pseudomonadati</taxon>
        <taxon>Bacteroidota</taxon>
        <taxon>Cytophagia</taxon>
        <taxon>Cytophagales</taxon>
        <taxon>Leadbetterellaceae</taxon>
        <taxon>Emticicia</taxon>
    </lineage>
</organism>
<dbReference type="InterPro" id="IPR000182">
    <property type="entry name" value="GNAT_dom"/>
</dbReference>
<accession>A0A4Q5M231</accession>
<reference evidence="3 4" key="1">
    <citation type="submission" date="2019-02" db="EMBL/GenBank/DDBJ databases">
        <title>Bacterial novel species Emticicia sp. 17J42-9 isolated from soil.</title>
        <authorList>
            <person name="Jung H.-Y."/>
        </authorList>
    </citation>
    <scope>NUCLEOTIDE SEQUENCE [LARGE SCALE GENOMIC DNA]</scope>
    <source>
        <strain evidence="3 4">17J42-9</strain>
    </source>
</reference>
<comment type="caution">
    <text evidence="3">The sequence shown here is derived from an EMBL/GenBank/DDBJ whole genome shotgun (WGS) entry which is preliminary data.</text>
</comment>
<dbReference type="AlphaFoldDB" id="A0A4Q5M231"/>
<dbReference type="EMBL" id="SEWF01000008">
    <property type="protein sequence ID" value="RYU96321.1"/>
    <property type="molecule type" value="Genomic_DNA"/>
</dbReference>
<dbReference type="OrthoDB" id="5419426at2"/>
<dbReference type="PANTHER" id="PTHR13947">
    <property type="entry name" value="GNAT FAMILY N-ACETYLTRANSFERASE"/>
    <property type="match status" value="1"/>
</dbReference>
<dbReference type="Gene3D" id="3.40.630.30">
    <property type="match status" value="1"/>
</dbReference>
<dbReference type="PROSITE" id="PS51186">
    <property type="entry name" value="GNAT"/>
    <property type="match status" value="1"/>
</dbReference>
<keyword evidence="1 3" id="KW-0808">Transferase</keyword>
<dbReference type="InterPro" id="IPR016181">
    <property type="entry name" value="Acyl_CoA_acyltransferase"/>
</dbReference>
<keyword evidence="4" id="KW-1185">Reference proteome</keyword>
<gene>
    <name evidence="3" type="ORF">EWM59_07355</name>
</gene>
<proteinExistence type="predicted"/>
<dbReference type="InterPro" id="IPR050769">
    <property type="entry name" value="NAT_camello-type"/>
</dbReference>
<dbReference type="GO" id="GO:0008080">
    <property type="term" value="F:N-acetyltransferase activity"/>
    <property type="evidence" value="ECO:0007669"/>
    <property type="project" value="InterPro"/>
</dbReference>